<dbReference type="EMBL" id="QRLF01000004">
    <property type="protein sequence ID" value="RHI95734.1"/>
    <property type="molecule type" value="Genomic_DNA"/>
</dbReference>
<dbReference type="Proteomes" id="UP000260640">
    <property type="component" value="Unassembled WGS sequence"/>
</dbReference>
<name>A0A396ARP6_PHOVU</name>
<evidence type="ECO:0000313" key="6">
    <source>
        <dbReference type="EMBL" id="RGR37478.1"/>
    </source>
</evidence>
<dbReference type="EMBL" id="QSTG01000013">
    <property type="protein sequence ID" value="RGM44286.1"/>
    <property type="molecule type" value="Genomic_DNA"/>
</dbReference>
<evidence type="ECO:0000313" key="13">
    <source>
        <dbReference type="Proteomes" id="UP000555193"/>
    </source>
</evidence>
<evidence type="ECO:0000313" key="12">
    <source>
        <dbReference type="Proteomes" id="UP000462015"/>
    </source>
</evidence>
<evidence type="ECO:0000313" key="9">
    <source>
        <dbReference type="Proteomes" id="UP000261003"/>
    </source>
</evidence>
<dbReference type="Proteomes" id="UP000555193">
    <property type="component" value="Unassembled WGS sequence"/>
</dbReference>
<organism evidence="6 10">
    <name type="scientific">Phocaeicola vulgatus</name>
    <name type="common">Bacteroides vulgatus</name>
    <dbReference type="NCBI Taxonomy" id="821"/>
    <lineage>
        <taxon>Bacteria</taxon>
        <taxon>Pseudomonadati</taxon>
        <taxon>Bacteroidota</taxon>
        <taxon>Bacteroidia</taxon>
        <taxon>Bacteroidales</taxon>
        <taxon>Bacteroidaceae</taxon>
        <taxon>Phocaeicola</taxon>
    </lineage>
</organism>
<protein>
    <submittedName>
        <fullName evidence="6">Uncharacterized protein</fullName>
    </submittedName>
</protein>
<reference evidence="1 12" key="2">
    <citation type="journal article" date="2019" name="Nat. Med.">
        <title>A library of human gut bacterial isolates paired with longitudinal multiomics data enables mechanistic microbiome research.</title>
        <authorList>
            <person name="Poyet M."/>
            <person name="Groussin M."/>
            <person name="Gibbons S.M."/>
            <person name="Avila-Pacheco J."/>
            <person name="Jiang X."/>
            <person name="Kearney S.M."/>
            <person name="Perrotta A.R."/>
            <person name="Berdy B."/>
            <person name="Zhao S."/>
            <person name="Lieberman T.D."/>
            <person name="Swanson P.K."/>
            <person name="Smith M."/>
            <person name="Roesemann S."/>
            <person name="Alexander J.E."/>
            <person name="Rich S.A."/>
            <person name="Livny J."/>
            <person name="Vlamakis H."/>
            <person name="Clish C."/>
            <person name="Bullock K."/>
            <person name="Deik A."/>
            <person name="Scott J."/>
            <person name="Pierce K.A."/>
            <person name="Xavier R.J."/>
            <person name="Alm E.J."/>
        </authorList>
    </citation>
    <scope>NUCLEOTIDE SEQUENCE [LARGE SCALE GENOMIC DNA]</scope>
    <source>
        <strain evidence="1 12">BIOML-A98</strain>
    </source>
</reference>
<dbReference type="EMBL" id="JABDSH010000091">
    <property type="protein sequence ID" value="NMW38446.1"/>
    <property type="molecule type" value="Genomic_DNA"/>
</dbReference>
<dbReference type="Proteomes" id="UP000266497">
    <property type="component" value="Unassembled WGS sequence"/>
</dbReference>
<reference evidence="8 9" key="1">
    <citation type="submission" date="2018-08" db="EMBL/GenBank/DDBJ databases">
        <title>A genome reference for cultivated species of the human gut microbiota.</title>
        <authorList>
            <person name="Zou Y."/>
            <person name="Xue W."/>
            <person name="Luo G."/>
        </authorList>
    </citation>
    <scope>NUCLEOTIDE SEQUENCE [LARGE SCALE GENOMIC DNA]</scope>
    <source>
        <strain evidence="6 10">AF25-30LB</strain>
        <strain evidence="7 11">AM13-21</strain>
        <strain evidence="5 9">OM08-13BH</strain>
        <strain evidence="4 8">TM05-16</strain>
    </source>
</reference>
<evidence type="ECO:0000313" key="2">
    <source>
        <dbReference type="EMBL" id="NMW38446.1"/>
    </source>
</evidence>
<evidence type="ECO:0000313" key="8">
    <source>
        <dbReference type="Proteomes" id="UP000260640"/>
    </source>
</evidence>
<dbReference type="AlphaFoldDB" id="A0A396ARP6"/>
<dbReference type="Proteomes" id="UP000261003">
    <property type="component" value="Unassembled WGS sequence"/>
</dbReference>
<gene>
    <name evidence="7" type="ORF">DW150_03410</name>
    <name evidence="6" type="ORF">DWY53_14025</name>
    <name evidence="5" type="ORF">DXC16_09320</name>
    <name evidence="4" type="ORF">DXD46_21705</name>
    <name evidence="1" type="ORF">GAY12_12715</name>
    <name evidence="2" type="ORF">HKQ54_20450</name>
    <name evidence="3" type="ORF">HKQ55_21340</name>
</gene>
<evidence type="ECO:0000313" key="14">
    <source>
        <dbReference type="Proteomes" id="UP000583639"/>
    </source>
</evidence>
<evidence type="ECO:0000313" key="4">
    <source>
        <dbReference type="EMBL" id="RGJ74879.1"/>
    </source>
</evidence>
<dbReference type="Proteomes" id="UP000285777">
    <property type="component" value="Unassembled WGS sequence"/>
</dbReference>
<dbReference type="EMBL" id="QRUD01000040">
    <property type="protein sequence ID" value="RGR37478.1"/>
    <property type="molecule type" value="Genomic_DNA"/>
</dbReference>
<evidence type="ECO:0000313" key="10">
    <source>
        <dbReference type="Proteomes" id="UP000266497"/>
    </source>
</evidence>
<comment type="caution">
    <text evidence="6">The sequence shown here is derived from an EMBL/GenBank/DDBJ whole genome shotgun (WGS) entry which is preliminary data.</text>
</comment>
<accession>A0A396ARP6</accession>
<dbReference type="EMBL" id="QSPP01000130">
    <property type="protein sequence ID" value="RGJ74879.1"/>
    <property type="molecule type" value="Genomic_DNA"/>
</dbReference>
<dbReference type="EMBL" id="WDAL01000023">
    <property type="protein sequence ID" value="KAB6634433.1"/>
    <property type="molecule type" value="Genomic_DNA"/>
</dbReference>
<evidence type="ECO:0000313" key="11">
    <source>
        <dbReference type="Proteomes" id="UP000285777"/>
    </source>
</evidence>
<evidence type="ECO:0000313" key="1">
    <source>
        <dbReference type="EMBL" id="KAB6634433.1"/>
    </source>
</evidence>
<evidence type="ECO:0000313" key="7">
    <source>
        <dbReference type="EMBL" id="RHI95734.1"/>
    </source>
</evidence>
<dbReference type="Proteomes" id="UP000583639">
    <property type="component" value="Unassembled WGS sequence"/>
</dbReference>
<proteinExistence type="predicted"/>
<dbReference type="EMBL" id="JABDSI010000138">
    <property type="protein sequence ID" value="NMW42597.1"/>
    <property type="molecule type" value="Genomic_DNA"/>
</dbReference>
<reference evidence="13 14" key="3">
    <citation type="submission" date="2020-04" db="EMBL/GenBank/DDBJ databases">
        <title>A novel gut-associated lysogenic phage, Bacteroides phage BV01, alters the host transcriptome and bile acid metabolism in Bacteroides vulgatus.</title>
        <authorList>
            <person name="Campbell D.E."/>
            <person name="Ly L."/>
            <person name="Ridlon J.M."/>
            <person name="Hsiao A."/>
            <person name="Degnan P.H."/>
        </authorList>
    </citation>
    <scope>NUCLEOTIDE SEQUENCE [LARGE SCALE GENOMIC DNA]</scope>
    <source>
        <strain evidence="2 13">VPI-4506</strain>
        <strain evidence="3 14">VPI-BV8526</strain>
    </source>
</reference>
<sequence>MAVSRFPTFTGENSRFREAGRLLFHFELAQFFQDVLHGFFVNLRFLLFHPFHQFEVRIWSHNLSVSNFGGGGPAYRTFVVQVAGV</sequence>
<dbReference type="Proteomes" id="UP000462015">
    <property type="component" value="Unassembled WGS sequence"/>
</dbReference>
<evidence type="ECO:0000313" key="5">
    <source>
        <dbReference type="EMBL" id="RGM44286.1"/>
    </source>
</evidence>
<evidence type="ECO:0000313" key="3">
    <source>
        <dbReference type="EMBL" id="NMW42597.1"/>
    </source>
</evidence>